<dbReference type="EMBL" id="KZ155786">
    <property type="protein sequence ID" value="OUS45754.1"/>
    <property type="molecule type" value="Genomic_DNA"/>
</dbReference>
<name>A0A1Y5IC03_OSTTA</name>
<dbReference type="AlphaFoldDB" id="A0A1Y5IC03"/>
<evidence type="ECO:0000313" key="2">
    <source>
        <dbReference type="EMBL" id="OUS45754.1"/>
    </source>
</evidence>
<reference evidence="2" key="1">
    <citation type="submission" date="2017-04" db="EMBL/GenBank/DDBJ databases">
        <title>Population genomics of picophytoplankton unveils novel chromosome hypervariability.</title>
        <authorList>
            <consortium name="DOE Joint Genome Institute"/>
            <person name="Blanc-Mathieu R."/>
            <person name="Krasovec M."/>
            <person name="Hebrard M."/>
            <person name="Yau S."/>
            <person name="Desgranges E."/>
            <person name="Martin J."/>
            <person name="Schackwitz W."/>
            <person name="Kuo A."/>
            <person name="Salin G."/>
            <person name="Donnadieu C."/>
            <person name="Desdevises Y."/>
            <person name="Sanchez-Ferandin S."/>
            <person name="Moreau H."/>
            <person name="Rivals E."/>
            <person name="Grigoriev I.V."/>
            <person name="Grimsley N."/>
            <person name="Eyre-Walker A."/>
            <person name="Piganeau G."/>
        </authorList>
    </citation>
    <scope>NUCLEOTIDE SEQUENCE [LARGE SCALE GENOMIC DNA]</scope>
    <source>
        <strain evidence="2">RCC 1115</strain>
    </source>
</reference>
<proteinExistence type="predicted"/>
<feature type="non-terminal residue" evidence="2">
    <location>
        <position position="70"/>
    </location>
</feature>
<gene>
    <name evidence="2" type="ORF">BE221DRAFT_54876</name>
</gene>
<sequence length="70" mass="7886">MLHRRKTAIDRSIDRTIEIARGRDDVHGKCSRACARARGPPSASIARGGVDRARRGTVRDRFDRSIRIES</sequence>
<organism evidence="2">
    <name type="scientific">Ostreococcus tauri</name>
    <name type="common">Marine green alga</name>
    <dbReference type="NCBI Taxonomy" id="70448"/>
    <lineage>
        <taxon>Eukaryota</taxon>
        <taxon>Viridiplantae</taxon>
        <taxon>Chlorophyta</taxon>
        <taxon>Mamiellophyceae</taxon>
        <taxon>Mamiellales</taxon>
        <taxon>Bathycoccaceae</taxon>
        <taxon>Ostreococcus</taxon>
    </lineage>
</organism>
<accession>A0A1Y5IC03</accession>
<dbReference type="Proteomes" id="UP000195557">
    <property type="component" value="Unassembled WGS sequence"/>
</dbReference>
<evidence type="ECO:0000256" key="1">
    <source>
        <dbReference type="SAM" id="MobiDB-lite"/>
    </source>
</evidence>
<feature type="region of interest" description="Disordered" evidence="1">
    <location>
        <begin position="32"/>
        <end position="52"/>
    </location>
</feature>
<protein>
    <submittedName>
        <fullName evidence="2">Uncharacterized protein</fullName>
    </submittedName>
</protein>